<evidence type="ECO:0000256" key="2">
    <source>
        <dbReference type="ARBA" id="ARBA00023125"/>
    </source>
</evidence>
<dbReference type="Proteomes" id="UP001577267">
    <property type="component" value="Unassembled WGS sequence"/>
</dbReference>
<evidence type="ECO:0000256" key="1">
    <source>
        <dbReference type="ARBA" id="ARBA00023015"/>
    </source>
</evidence>
<keyword evidence="2" id="KW-0238">DNA-binding</keyword>
<dbReference type="PROSITE" id="PS50043">
    <property type="entry name" value="HTH_LUXR_2"/>
    <property type="match status" value="1"/>
</dbReference>
<name>A0ABV4ZJA1_9ACTN</name>
<dbReference type="Gene3D" id="1.10.10.10">
    <property type="entry name" value="Winged helix-like DNA-binding domain superfamily/Winged helix DNA-binding domain"/>
    <property type="match status" value="1"/>
</dbReference>
<keyword evidence="6" id="KW-1185">Reference proteome</keyword>
<dbReference type="InterPro" id="IPR016032">
    <property type="entry name" value="Sig_transdc_resp-reg_C-effctor"/>
</dbReference>
<dbReference type="RefSeq" id="WP_375062223.1">
    <property type="nucleotide sequence ID" value="NZ_JBHGBT010000005.1"/>
</dbReference>
<gene>
    <name evidence="5" type="ORF">ACE11A_07500</name>
</gene>
<keyword evidence="1" id="KW-0805">Transcription regulation</keyword>
<dbReference type="EMBL" id="JBHGBT010000005">
    <property type="protein sequence ID" value="MFB4194196.1"/>
    <property type="molecule type" value="Genomic_DNA"/>
</dbReference>
<feature type="domain" description="HTH luxR-type" evidence="4">
    <location>
        <begin position="46"/>
        <end position="111"/>
    </location>
</feature>
<dbReference type="InterPro" id="IPR000792">
    <property type="entry name" value="Tscrpt_reg_LuxR_C"/>
</dbReference>
<dbReference type="PANTHER" id="PTHR44688:SF16">
    <property type="entry name" value="DNA-BINDING TRANSCRIPTIONAL ACTIVATOR DEVR_DOSR"/>
    <property type="match status" value="1"/>
</dbReference>
<comment type="caution">
    <text evidence="5">The sequence shown here is derived from an EMBL/GenBank/DDBJ whole genome shotgun (WGS) entry which is preliminary data.</text>
</comment>
<keyword evidence="3" id="KW-0804">Transcription</keyword>
<organism evidence="5 6">
    <name type="scientific">Streptomyces carpaticus</name>
    <dbReference type="NCBI Taxonomy" id="285558"/>
    <lineage>
        <taxon>Bacteria</taxon>
        <taxon>Bacillati</taxon>
        <taxon>Actinomycetota</taxon>
        <taxon>Actinomycetes</taxon>
        <taxon>Kitasatosporales</taxon>
        <taxon>Streptomycetaceae</taxon>
        <taxon>Streptomyces</taxon>
    </lineage>
</organism>
<dbReference type="SMART" id="SM00421">
    <property type="entry name" value="HTH_LUXR"/>
    <property type="match status" value="1"/>
</dbReference>
<sequence>MYATLAAATLAPTTRRCFVVSPCVETEVNSTHWGGTMQGSRSGANVPTALRNLTGREREVLLLMTEGWSNRIMAKKLGISERTVRAHLTSITQKLGGCSRVQAAVFTERYREHLLPHEA</sequence>
<evidence type="ECO:0000313" key="6">
    <source>
        <dbReference type="Proteomes" id="UP001577267"/>
    </source>
</evidence>
<evidence type="ECO:0000259" key="4">
    <source>
        <dbReference type="PROSITE" id="PS50043"/>
    </source>
</evidence>
<dbReference type="PRINTS" id="PR00038">
    <property type="entry name" value="HTHLUXR"/>
</dbReference>
<proteinExistence type="predicted"/>
<dbReference type="SUPFAM" id="SSF46894">
    <property type="entry name" value="C-terminal effector domain of the bipartite response regulators"/>
    <property type="match status" value="1"/>
</dbReference>
<evidence type="ECO:0000313" key="5">
    <source>
        <dbReference type="EMBL" id="MFB4194196.1"/>
    </source>
</evidence>
<accession>A0ABV4ZJA1</accession>
<dbReference type="PANTHER" id="PTHR44688">
    <property type="entry name" value="DNA-BINDING TRANSCRIPTIONAL ACTIVATOR DEVR_DOSR"/>
    <property type="match status" value="1"/>
</dbReference>
<reference evidence="5 6" key="1">
    <citation type="submission" date="2024-09" db="EMBL/GenBank/DDBJ databases">
        <title>Draft genome sequence of multifaceted antimicrobials producing Streptomyces sp. strain FH1.</title>
        <authorList>
            <person name="Hassan F."/>
            <person name="Ali H."/>
            <person name="Hassan N."/>
            <person name="Nawaz A."/>
        </authorList>
    </citation>
    <scope>NUCLEOTIDE SEQUENCE [LARGE SCALE GENOMIC DNA]</scope>
    <source>
        <strain evidence="5 6">FH1</strain>
    </source>
</reference>
<dbReference type="CDD" id="cd06170">
    <property type="entry name" value="LuxR_C_like"/>
    <property type="match status" value="1"/>
</dbReference>
<dbReference type="Pfam" id="PF00196">
    <property type="entry name" value="GerE"/>
    <property type="match status" value="1"/>
</dbReference>
<dbReference type="InterPro" id="IPR036388">
    <property type="entry name" value="WH-like_DNA-bd_sf"/>
</dbReference>
<evidence type="ECO:0000256" key="3">
    <source>
        <dbReference type="ARBA" id="ARBA00023163"/>
    </source>
</evidence>
<protein>
    <submittedName>
        <fullName evidence="5">Response regulator transcription factor</fullName>
    </submittedName>
</protein>